<reference evidence="1" key="1">
    <citation type="submission" date="2020-08" db="EMBL/GenBank/DDBJ databases">
        <title>Multicomponent nature underlies the extraordinary mechanical properties of spider dragline silk.</title>
        <authorList>
            <person name="Kono N."/>
            <person name="Nakamura H."/>
            <person name="Mori M."/>
            <person name="Yoshida Y."/>
            <person name="Ohtoshi R."/>
            <person name="Malay A.D."/>
            <person name="Moran D.A.P."/>
            <person name="Tomita M."/>
            <person name="Numata K."/>
            <person name="Arakawa K."/>
        </authorList>
    </citation>
    <scope>NUCLEOTIDE SEQUENCE</scope>
</reference>
<proteinExistence type="predicted"/>
<accession>A0A8X6PX20</accession>
<keyword evidence="2" id="KW-1185">Reference proteome</keyword>
<dbReference type="OrthoDB" id="8122262at2759"/>
<comment type="caution">
    <text evidence="1">The sequence shown here is derived from an EMBL/GenBank/DDBJ whole genome shotgun (WGS) entry which is preliminary data.</text>
</comment>
<protein>
    <submittedName>
        <fullName evidence="1">Uncharacterized protein</fullName>
    </submittedName>
</protein>
<name>A0A8X6PX20_NEPPI</name>
<sequence length="117" mass="13496">MVETARPHRVEKGYHFLLEYIENRAIALDNYKFTGTGVDWSPYSSDLIPCDYFLPDKDTPIPCGFPAASRHWTPVFHPQRLPSHISHPYSLSPTLIAPQQRFFGLPRKDHLLTHIIV</sequence>
<dbReference type="AlphaFoldDB" id="A0A8X6PX20"/>
<dbReference type="Proteomes" id="UP000887013">
    <property type="component" value="Unassembled WGS sequence"/>
</dbReference>
<organism evidence="1 2">
    <name type="scientific">Nephila pilipes</name>
    <name type="common">Giant wood spider</name>
    <name type="synonym">Nephila maculata</name>
    <dbReference type="NCBI Taxonomy" id="299642"/>
    <lineage>
        <taxon>Eukaryota</taxon>
        <taxon>Metazoa</taxon>
        <taxon>Ecdysozoa</taxon>
        <taxon>Arthropoda</taxon>
        <taxon>Chelicerata</taxon>
        <taxon>Arachnida</taxon>
        <taxon>Araneae</taxon>
        <taxon>Araneomorphae</taxon>
        <taxon>Entelegynae</taxon>
        <taxon>Araneoidea</taxon>
        <taxon>Nephilidae</taxon>
        <taxon>Nephila</taxon>
    </lineage>
</organism>
<dbReference type="EMBL" id="BMAW01074942">
    <property type="protein sequence ID" value="GFT94326.1"/>
    <property type="molecule type" value="Genomic_DNA"/>
</dbReference>
<gene>
    <name evidence="1" type="ORF">NPIL_185511</name>
</gene>
<evidence type="ECO:0000313" key="2">
    <source>
        <dbReference type="Proteomes" id="UP000887013"/>
    </source>
</evidence>
<evidence type="ECO:0000313" key="1">
    <source>
        <dbReference type="EMBL" id="GFT94326.1"/>
    </source>
</evidence>